<feature type="compositionally biased region" description="Basic residues" evidence="1">
    <location>
        <begin position="126"/>
        <end position="167"/>
    </location>
</feature>
<evidence type="ECO:0000313" key="3">
    <source>
        <dbReference type="EMBL" id="KAK3214319.1"/>
    </source>
</evidence>
<evidence type="ECO:0000256" key="2">
    <source>
        <dbReference type="SAM" id="SignalP"/>
    </source>
</evidence>
<name>A0AAN6M448_9PLEO</name>
<sequence>MLIKNILFLGLAALSAASPLLDTRATTKAVTGAKTGTKGKTSATCPATQLTAGVTCPRAKFTTAQITRAVKQAKAMKVKGKTGKGLHFPAKYTHTKEAKLKGKVKASKTKKVVRREEGHVIEARKARGSTRTRTKAKTRKTKTTTPKKTKSTTGKKKTTKTTKTKKDKCKAGAAPKVGKGVWMFPILEKGVWKPGVMPEVNYVILDSKFNYVKTAEREPGSAEEFEVCIENPQKKTAGTKGKATKTKGAAAA</sequence>
<organism evidence="3 4">
    <name type="scientific">Pseudopithomyces chartarum</name>
    <dbReference type="NCBI Taxonomy" id="1892770"/>
    <lineage>
        <taxon>Eukaryota</taxon>
        <taxon>Fungi</taxon>
        <taxon>Dikarya</taxon>
        <taxon>Ascomycota</taxon>
        <taxon>Pezizomycotina</taxon>
        <taxon>Dothideomycetes</taxon>
        <taxon>Pleosporomycetidae</taxon>
        <taxon>Pleosporales</taxon>
        <taxon>Massarineae</taxon>
        <taxon>Didymosphaeriaceae</taxon>
        <taxon>Pseudopithomyces</taxon>
    </lineage>
</organism>
<reference evidence="3 4" key="1">
    <citation type="submission" date="2021-02" db="EMBL/GenBank/DDBJ databases">
        <title>Genome assembly of Pseudopithomyces chartarum.</title>
        <authorList>
            <person name="Jauregui R."/>
            <person name="Singh J."/>
            <person name="Voisey C."/>
        </authorList>
    </citation>
    <scope>NUCLEOTIDE SEQUENCE [LARGE SCALE GENOMIC DNA]</scope>
    <source>
        <strain evidence="3 4">AGR01</strain>
    </source>
</reference>
<keyword evidence="4" id="KW-1185">Reference proteome</keyword>
<accession>A0AAN6M448</accession>
<comment type="caution">
    <text evidence="3">The sequence shown here is derived from an EMBL/GenBank/DDBJ whole genome shotgun (WGS) entry which is preliminary data.</text>
</comment>
<feature type="signal peptide" evidence="2">
    <location>
        <begin position="1"/>
        <end position="17"/>
    </location>
</feature>
<dbReference type="AlphaFoldDB" id="A0AAN6M448"/>
<feature type="chain" id="PRO_5042975777" evidence="2">
    <location>
        <begin position="18"/>
        <end position="252"/>
    </location>
</feature>
<gene>
    <name evidence="3" type="ORF">GRF29_28g2772687</name>
</gene>
<feature type="region of interest" description="Disordered" evidence="1">
    <location>
        <begin position="125"/>
        <end position="167"/>
    </location>
</feature>
<dbReference type="Proteomes" id="UP001280581">
    <property type="component" value="Unassembled WGS sequence"/>
</dbReference>
<evidence type="ECO:0000256" key="1">
    <source>
        <dbReference type="SAM" id="MobiDB-lite"/>
    </source>
</evidence>
<proteinExistence type="predicted"/>
<feature type="compositionally biased region" description="Low complexity" evidence="1">
    <location>
        <begin position="234"/>
        <end position="252"/>
    </location>
</feature>
<evidence type="ECO:0000313" key="4">
    <source>
        <dbReference type="Proteomes" id="UP001280581"/>
    </source>
</evidence>
<protein>
    <submittedName>
        <fullName evidence="3">Uncharacterized protein</fullName>
    </submittedName>
</protein>
<keyword evidence="2" id="KW-0732">Signal</keyword>
<feature type="region of interest" description="Disordered" evidence="1">
    <location>
        <begin position="233"/>
        <end position="252"/>
    </location>
</feature>
<dbReference type="EMBL" id="WVTA01000004">
    <property type="protein sequence ID" value="KAK3214319.1"/>
    <property type="molecule type" value="Genomic_DNA"/>
</dbReference>